<feature type="transmembrane region" description="Helical" evidence="1">
    <location>
        <begin position="58"/>
        <end position="76"/>
    </location>
</feature>
<evidence type="ECO:0000259" key="2">
    <source>
        <dbReference type="Pfam" id="PF04892"/>
    </source>
</evidence>
<proteinExistence type="predicted"/>
<evidence type="ECO:0000313" key="3">
    <source>
        <dbReference type="EMBL" id="XBX82979.1"/>
    </source>
</evidence>
<keyword evidence="1" id="KW-0472">Membrane</keyword>
<dbReference type="AlphaFoldDB" id="A0AAU7WB93"/>
<reference evidence="3" key="1">
    <citation type="submission" date="2024-05" db="EMBL/GenBank/DDBJ databases">
        <authorList>
            <person name="Yu L."/>
        </authorList>
    </citation>
    <scope>NUCLEOTIDE SEQUENCE</scope>
    <source>
        <strain evidence="3">G08B096</strain>
    </source>
</reference>
<feature type="transmembrane region" description="Helical" evidence="1">
    <location>
        <begin position="34"/>
        <end position="51"/>
    </location>
</feature>
<sequence>MSWHAIGYEAARGVLTPSIWLDRSTWTTGSPLEFAANIAMFVPVGVLFAMLAGPRRWIWALGAAGAVSTAIELAQIPIDDRISDPRDLLANTAGAVIGLVLSGLVRAVRALHRTVRTVRV</sequence>
<evidence type="ECO:0000256" key="1">
    <source>
        <dbReference type="SAM" id="Phobius"/>
    </source>
</evidence>
<accession>A0AAU7WB93</accession>
<dbReference type="EMBL" id="CP158374">
    <property type="protein sequence ID" value="XBX82979.1"/>
    <property type="molecule type" value="Genomic_DNA"/>
</dbReference>
<dbReference type="RefSeq" id="WP_350348995.1">
    <property type="nucleotide sequence ID" value="NZ_CP158374.1"/>
</dbReference>
<gene>
    <name evidence="3" type="ORF">ABIQ69_03370</name>
</gene>
<protein>
    <submittedName>
        <fullName evidence="3">VanZ family protein</fullName>
    </submittedName>
</protein>
<name>A0AAU7WB93_9MICO</name>
<keyword evidence="1" id="KW-1133">Transmembrane helix</keyword>
<dbReference type="Pfam" id="PF04892">
    <property type="entry name" value="VanZ"/>
    <property type="match status" value="1"/>
</dbReference>
<feature type="domain" description="VanZ-like" evidence="2">
    <location>
        <begin position="26"/>
        <end position="104"/>
    </location>
</feature>
<dbReference type="InterPro" id="IPR006976">
    <property type="entry name" value="VanZ-like"/>
</dbReference>
<keyword evidence="1" id="KW-0812">Transmembrane</keyword>
<organism evidence="3">
    <name type="scientific">Agromyces sp. G08B096</name>
    <dbReference type="NCBI Taxonomy" id="3156399"/>
    <lineage>
        <taxon>Bacteria</taxon>
        <taxon>Bacillati</taxon>
        <taxon>Actinomycetota</taxon>
        <taxon>Actinomycetes</taxon>
        <taxon>Micrococcales</taxon>
        <taxon>Microbacteriaceae</taxon>
        <taxon>Agromyces</taxon>
    </lineage>
</organism>
<feature type="transmembrane region" description="Helical" evidence="1">
    <location>
        <begin position="88"/>
        <end position="108"/>
    </location>
</feature>